<reference evidence="2" key="1">
    <citation type="submission" date="2011-12" db="EMBL/GenBank/DDBJ databases">
        <authorList>
            <consortium name="The Broad Institute Genome Sequencing Platform"/>
            <person name="Russ C."/>
            <person name="Tyler B."/>
            <person name="Panabieres F."/>
            <person name="Shan W."/>
            <person name="Tripathy S."/>
            <person name="Grunwald N."/>
            <person name="Machado M."/>
            <person name="Young S.K."/>
            <person name="Zeng Q."/>
            <person name="Gargeya S."/>
            <person name="Fitzgerald M."/>
            <person name="Haas B."/>
            <person name="Abouelleil A."/>
            <person name="Alvarado L."/>
            <person name="Arachchi H.M."/>
            <person name="Berlin A."/>
            <person name="Chapman S.B."/>
            <person name="Gearin G."/>
            <person name="Goldberg J."/>
            <person name="Griggs A."/>
            <person name="Gujja S."/>
            <person name="Hansen M."/>
            <person name="Heiman D."/>
            <person name="Howarth C."/>
            <person name="Larimer J."/>
            <person name="Lui A."/>
            <person name="MacDonald P.J.P."/>
            <person name="McCowen C."/>
            <person name="Montmayeur A."/>
            <person name="Murphy C."/>
            <person name="Neiman D."/>
            <person name="Pearson M."/>
            <person name="Priest M."/>
            <person name="Roberts A."/>
            <person name="Saif S."/>
            <person name="Shea T."/>
            <person name="Sisk P."/>
            <person name="Stolte C."/>
            <person name="Sykes S."/>
            <person name="Wortman J."/>
            <person name="Nusbaum C."/>
            <person name="Birren B."/>
        </authorList>
    </citation>
    <scope>NUCLEOTIDE SEQUENCE [LARGE SCALE GENOMIC DNA]</scope>
    <source>
        <strain evidence="2">INRA-310</strain>
    </source>
</reference>
<dbReference type="AlphaFoldDB" id="W2QAK0"/>
<accession>W2QAK0</accession>
<reference evidence="1 2" key="2">
    <citation type="submission" date="2013-11" db="EMBL/GenBank/DDBJ databases">
        <title>The Genome Sequence of Phytophthora parasitica INRA-310.</title>
        <authorList>
            <consortium name="The Broad Institute Genomics Platform"/>
            <person name="Russ C."/>
            <person name="Tyler B."/>
            <person name="Panabieres F."/>
            <person name="Shan W."/>
            <person name="Tripathy S."/>
            <person name="Grunwald N."/>
            <person name="Machado M."/>
            <person name="Johnson C.S."/>
            <person name="Arredondo F."/>
            <person name="Hong C."/>
            <person name="Coffey M."/>
            <person name="Young S.K."/>
            <person name="Zeng Q."/>
            <person name="Gargeya S."/>
            <person name="Fitzgerald M."/>
            <person name="Abouelleil A."/>
            <person name="Alvarado L."/>
            <person name="Chapman S.B."/>
            <person name="Gainer-Dewar J."/>
            <person name="Goldberg J."/>
            <person name="Griggs A."/>
            <person name="Gujja S."/>
            <person name="Hansen M."/>
            <person name="Howarth C."/>
            <person name="Imamovic A."/>
            <person name="Ireland A."/>
            <person name="Larimer J."/>
            <person name="McCowan C."/>
            <person name="Murphy C."/>
            <person name="Pearson M."/>
            <person name="Poon T.W."/>
            <person name="Priest M."/>
            <person name="Roberts A."/>
            <person name="Saif S."/>
            <person name="Shea T."/>
            <person name="Sykes S."/>
            <person name="Wortman J."/>
            <person name="Nusbaum C."/>
            <person name="Birren B."/>
        </authorList>
    </citation>
    <scope>NUCLEOTIDE SEQUENCE [LARGE SCALE GENOMIC DNA]</scope>
    <source>
        <strain evidence="1 2">INRA-310</strain>
    </source>
</reference>
<sequence>MLYIATTQARLPSDAPLEVPTSSTFQQLQKI</sequence>
<gene>
    <name evidence="1" type="ORF">PPTG_22893</name>
</gene>
<evidence type="ECO:0000313" key="2">
    <source>
        <dbReference type="Proteomes" id="UP000018817"/>
    </source>
</evidence>
<evidence type="ECO:0000313" key="1">
    <source>
        <dbReference type="EMBL" id="ETN09579.1"/>
    </source>
</evidence>
<dbReference type="Proteomes" id="UP000018817">
    <property type="component" value="Unassembled WGS sequence"/>
</dbReference>
<name>W2QAK0_PHYN3</name>
<dbReference type="GeneID" id="20191492"/>
<dbReference type="VEuPathDB" id="FungiDB:PPTG_22893"/>
<organism evidence="1 2">
    <name type="scientific">Phytophthora nicotianae (strain INRA-310)</name>
    <name type="common">Phytophthora parasitica</name>
    <dbReference type="NCBI Taxonomy" id="761204"/>
    <lineage>
        <taxon>Eukaryota</taxon>
        <taxon>Sar</taxon>
        <taxon>Stramenopiles</taxon>
        <taxon>Oomycota</taxon>
        <taxon>Peronosporomycetes</taxon>
        <taxon>Peronosporales</taxon>
        <taxon>Peronosporaceae</taxon>
        <taxon>Phytophthora</taxon>
    </lineage>
</organism>
<proteinExistence type="predicted"/>
<dbReference type="EMBL" id="KI669585">
    <property type="protein sequence ID" value="ETN09579.1"/>
    <property type="molecule type" value="Genomic_DNA"/>
</dbReference>
<protein>
    <submittedName>
        <fullName evidence="1">Uncharacterized protein</fullName>
    </submittedName>
</protein>
<dbReference type="RefSeq" id="XP_008905412.1">
    <property type="nucleotide sequence ID" value="XM_008907164.1"/>
</dbReference>